<keyword evidence="1" id="KW-0812">Transmembrane</keyword>
<accession>A0A0A2A8R7</accession>
<name>A0A0A2A8R7_PROMR</name>
<keyword evidence="1" id="KW-1133">Transmembrane helix</keyword>
<dbReference type="eggNOG" id="ENOG5030RRB">
    <property type="taxonomic scope" value="Bacteria"/>
</dbReference>
<reference evidence="3" key="1">
    <citation type="journal article" date="2014" name="Sci. Data">
        <title>Genomes of diverse isolates of the marine cyanobacterium Prochlorococcus.</title>
        <authorList>
            <person name="Biller S."/>
            <person name="Berube P."/>
            <person name="Thompson J."/>
            <person name="Kelly L."/>
            <person name="Roggensack S."/>
            <person name="Awad L."/>
            <person name="Roache-Johnson K."/>
            <person name="Ding H."/>
            <person name="Giovannoni S.J."/>
            <person name="Moore L.R."/>
            <person name="Chisholm S.W."/>
        </authorList>
    </citation>
    <scope>NUCLEOTIDE SEQUENCE [LARGE SCALE GENOMIC DNA]</scope>
    <source>
        <strain evidence="3">MIT 9302</strain>
    </source>
</reference>
<dbReference type="RefSeq" id="WP_032527074.1">
    <property type="nucleotide sequence ID" value="NZ_CP138951.1"/>
</dbReference>
<evidence type="ECO:0000313" key="3">
    <source>
        <dbReference type="Proteomes" id="UP000030445"/>
    </source>
</evidence>
<dbReference type="Proteomes" id="UP000030445">
    <property type="component" value="Unassembled WGS sequence"/>
</dbReference>
<dbReference type="STRING" id="74545.EU96_1450"/>
<protein>
    <submittedName>
        <fullName evidence="2">Uncharacterized protein</fullName>
    </submittedName>
</protein>
<gene>
    <name evidence="2" type="ORF">EU96_1450</name>
</gene>
<dbReference type="EMBL" id="JNAM01000011">
    <property type="protein sequence ID" value="KGF96813.1"/>
    <property type="molecule type" value="Genomic_DNA"/>
</dbReference>
<evidence type="ECO:0000256" key="1">
    <source>
        <dbReference type="SAM" id="Phobius"/>
    </source>
</evidence>
<dbReference type="AlphaFoldDB" id="A0A0A2A8R7"/>
<evidence type="ECO:0000313" key="2">
    <source>
        <dbReference type="EMBL" id="KGF96813.1"/>
    </source>
</evidence>
<keyword evidence="1" id="KW-0472">Membrane</keyword>
<sequence>MRSKSGIIKFILYTSIFIPIIIFILELSFLFINKSNSKITNGTKFDSLTGWRENCENKHINPENYKFLICDRNGFIKTPFEHENKKIDTYGILLLGNSVAMGEGLYGFDNKKTFASQLEKNLRNINPKIDLVNAAYSGFNTWQEHVETFRYLNSEPFNDYLPPLELIVSFGGIQDFWNFMRLLSENDEKRNEYSFANGMMINTNNIEYVNFLTSSSLGNISSGVITFLNSIKKRSYFLSYVDDLRSINKVSPGTYEKKQLTINLEENKKNKNLKEILEQRLNLDFAEYEKIKNYSIQSTLRNISSTANLYLDNKYIYVYAPNYFSSLSKEQLNGQNYKYLIGIKHLVGNPVFAPKILEREMYLIEKDYRETFSKEIEKNKKIIYLDYSLEAESTSWFLDYSHFIEFAASKLSSKLAEDIFELVNR</sequence>
<dbReference type="OrthoDB" id="537697at2"/>
<organism evidence="2 3">
    <name type="scientific">Prochlorococcus marinus str. MIT 9302</name>
    <dbReference type="NCBI Taxonomy" id="74545"/>
    <lineage>
        <taxon>Bacteria</taxon>
        <taxon>Bacillati</taxon>
        <taxon>Cyanobacteriota</taxon>
        <taxon>Cyanophyceae</taxon>
        <taxon>Synechococcales</taxon>
        <taxon>Prochlorococcaceae</taxon>
        <taxon>Prochlorococcus</taxon>
    </lineage>
</organism>
<feature type="transmembrane region" description="Helical" evidence="1">
    <location>
        <begin position="12"/>
        <end position="32"/>
    </location>
</feature>
<dbReference type="SUPFAM" id="SSF52266">
    <property type="entry name" value="SGNH hydrolase"/>
    <property type="match status" value="1"/>
</dbReference>
<comment type="caution">
    <text evidence="2">The sequence shown here is derived from an EMBL/GenBank/DDBJ whole genome shotgun (WGS) entry which is preliminary data.</text>
</comment>
<proteinExistence type="predicted"/>